<accession>A0ABX3DUL7</accession>
<evidence type="ECO:0000313" key="2">
    <source>
        <dbReference type="Proteomes" id="UP000186883"/>
    </source>
</evidence>
<reference evidence="1" key="1">
    <citation type="submission" date="2016-11" db="EMBL/GenBank/DDBJ databases">
        <title>Genome sequencing of Amycolatopsis regifaucium.</title>
        <authorList>
            <person name="Mayilraj S."/>
            <person name="Kaur N."/>
        </authorList>
    </citation>
    <scope>NUCLEOTIDE SEQUENCE [LARGE SCALE GENOMIC DNA]</scope>
    <source>
        <strain evidence="1">GY080</strain>
    </source>
</reference>
<gene>
    <name evidence="1" type="ORF">ATP06_0213330</name>
</gene>
<sequence length="271" mass="30641">MQSYRAFCREYDKVAEKVDKSLRGSFPSKAQFYRWLSGELVGLPYADHCRILEAMLPGWQAEQLFEFHDGGIEFVPEPTASPRSQTIIPPSSAMEPRSNPEVVEVFSHRSAIPADLWTRLLDDSGERIDILCLAALFLVERPTFAKQIKQKAIDGAKIRLLFGDPDADEATKRSEEERLDARTVSARIRNALAFLRPLDGVPGVEARLHTTTLYNSVFRFDDEMVINTHVYGLPGAHAPALHLRQTPEGDMFETYMESFQAVWTAAKPLTW</sequence>
<organism evidence="1 2">
    <name type="scientific">Amycolatopsis regifaucium</name>
    <dbReference type="NCBI Taxonomy" id="546365"/>
    <lineage>
        <taxon>Bacteria</taxon>
        <taxon>Bacillati</taxon>
        <taxon>Actinomycetota</taxon>
        <taxon>Actinomycetes</taxon>
        <taxon>Pseudonocardiales</taxon>
        <taxon>Pseudonocardiaceae</taxon>
        <taxon>Amycolatopsis</taxon>
    </lineage>
</organism>
<keyword evidence="2" id="KW-1185">Reference proteome</keyword>
<dbReference type="Proteomes" id="UP000186883">
    <property type="component" value="Unassembled WGS sequence"/>
</dbReference>
<protein>
    <recommendedName>
        <fullName evidence="3">XRE family transcriptional regulator</fullName>
    </recommendedName>
</protein>
<proteinExistence type="predicted"/>
<name>A0ABX3DUL7_9PSEU</name>
<comment type="caution">
    <text evidence="1">The sequence shown here is derived from an EMBL/GenBank/DDBJ whole genome shotgun (WGS) entry which is preliminary data.</text>
</comment>
<evidence type="ECO:0008006" key="3">
    <source>
        <dbReference type="Google" id="ProtNLM"/>
    </source>
</evidence>
<dbReference type="EMBL" id="LOBU02000012">
    <property type="protein sequence ID" value="OKA08264.1"/>
    <property type="molecule type" value="Genomic_DNA"/>
</dbReference>
<evidence type="ECO:0000313" key="1">
    <source>
        <dbReference type="EMBL" id="OKA08264.1"/>
    </source>
</evidence>